<gene>
    <name evidence="1" type="ordered locus">Isova_2868</name>
</gene>
<dbReference type="STRING" id="743718.Isova_2868"/>
<sequence length="187" mass="20757">MTVKVDIDTDRWVYVPEAFPWNGYESPEHWSRTVARLAAEAFEYDAEERGVLERYLMQLLAYPRLTEGVHRFALLGTPDKTLELVQVVEAPTRDDVPADSLLGLPEPDATREPEITEISGGLGAGRRAIRHTRAEGLGGDIVASVNWAWRTDGSDVVVMYGTQNLVQLDRLLPVLDAFAASISLAEH</sequence>
<accession>F6FVQ3</accession>
<organism evidence="2">
    <name type="scientific">Isoptericola variabilis (strain 225)</name>
    <dbReference type="NCBI Taxonomy" id="743718"/>
    <lineage>
        <taxon>Bacteria</taxon>
        <taxon>Bacillati</taxon>
        <taxon>Actinomycetota</taxon>
        <taxon>Actinomycetes</taxon>
        <taxon>Micrococcales</taxon>
        <taxon>Promicromonosporaceae</taxon>
        <taxon>Isoptericola</taxon>
    </lineage>
</organism>
<dbReference type="KEGG" id="iva:Isova_2868"/>
<keyword evidence="2" id="KW-1185">Reference proteome</keyword>
<dbReference type="HOGENOM" id="CLU_1466628_0_0_11"/>
<evidence type="ECO:0000313" key="2">
    <source>
        <dbReference type="Proteomes" id="UP000009236"/>
    </source>
</evidence>
<dbReference type="EMBL" id="CP002810">
    <property type="protein sequence ID" value="AEG45554.1"/>
    <property type="molecule type" value="Genomic_DNA"/>
</dbReference>
<reference evidence="1 2" key="1">
    <citation type="submission" date="2011-05" db="EMBL/GenBank/DDBJ databases">
        <title>Complete sequence of Isoptericola variabilis 225.</title>
        <authorList>
            <consortium name="US DOE Joint Genome Institute"/>
            <person name="Lucas S."/>
            <person name="Han J."/>
            <person name="Lapidus A."/>
            <person name="Cheng J.-F."/>
            <person name="Goodwin L."/>
            <person name="Pitluck S."/>
            <person name="Peters L."/>
            <person name="Mikhailova N."/>
            <person name="Zeytun A."/>
            <person name="Han C."/>
            <person name="Tapia R."/>
            <person name="Land M."/>
            <person name="Hauser L."/>
            <person name="Kyrpides N."/>
            <person name="Ivanova N."/>
            <person name="Pagani I."/>
            <person name="Siebers A."/>
            <person name="Allgaier M."/>
            <person name="Thelen M."/>
            <person name="Hugenholtz P."/>
            <person name="Gladden J."/>
            <person name="Woyke T."/>
        </authorList>
    </citation>
    <scope>NUCLEOTIDE SEQUENCE [LARGE SCALE GENOMIC DNA]</scope>
    <source>
        <strain evidence="2">225</strain>
    </source>
</reference>
<evidence type="ECO:0000313" key="1">
    <source>
        <dbReference type="EMBL" id="AEG45554.1"/>
    </source>
</evidence>
<protein>
    <submittedName>
        <fullName evidence="1">Uncharacterized protein</fullName>
    </submittedName>
</protein>
<name>F6FVQ3_ISOV2</name>
<dbReference type="eggNOG" id="ENOG5034BG3">
    <property type="taxonomic scope" value="Bacteria"/>
</dbReference>
<dbReference type="RefSeq" id="WP_013839944.1">
    <property type="nucleotide sequence ID" value="NC_015588.1"/>
</dbReference>
<dbReference type="AlphaFoldDB" id="F6FVQ3"/>
<dbReference type="Proteomes" id="UP000009236">
    <property type="component" value="Chromosome"/>
</dbReference>
<proteinExistence type="predicted"/>